<name>A0A0B5F175_STRA4</name>
<proteinExistence type="predicted"/>
<keyword evidence="3" id="KW-1185">Reference proteome</keyword>
<gene>
    <name evidence="2" type="ORF">SLNWT_4270</name>
</gene>
<evidence type="ECO:0000313" key="2">
    <source>
        <dbReference type="EMBL" id="AJE84646.1"/>
    </source>
</evidence>
<dbReference type="EMBL" id="CP010519">
    <property type="protein sequence ID" value="AJE84646.1"/>
    <property type="molecule type" value="Genomic_DNA"/>
</dbReference>
<feature type="compositionally biased region" description="Basic residues" evidence="1">
    <location>
        <begin position="1"/>
        <end position="10"/>
    </location>
</feature>
<evidence type="ECO:0000256" key="1">
    <source>
        <dbReference type="SAM" id="MobiDB-lite"/>
    </source>
</evidence>
<organism evidence="2 3">
    <name type="scientific">Streptomyces albus (strain ATCC 21838 / DSM 41398 / FERM P-419 / JCM 4703 / NBRC 107858)</name>
    <dbReference type="NCBI Taxonomy" id="1081613"/>
    <lineage>
        <taxon>Bacteria</taxon>
        <taxon>Bacillati</taxon>
        <taxon>Actinomycetota</taxon>
        <taxon>Actinomycetes</taxon>
        <taxon>Kitasatosporales</taxon>
        <taxon>Streptomycetaceae</taxon>
        <taxon>Streptomyces</taxon>
    </lineage>
</organism>
<protein>
    <submittedName>
        <fullName evidence="2">Uncharacterized protein</fullName>
    </submittedName>
</protein>
<reference evidence="2 3" key="1">
    <citation type="submission" date="2015-01" db="EMBL/GenBank/DDBJ databases">
        <title>Enhanced salinomycin production by adjusting the supply of polyketide extender units in Streptomyce albus DSM 41398.</title>
        <authorList>
            <person name="Lu C."/>
        </authorList>
    </citation>
    <scope>NUCLEOTIDE SEQUENCE [LARGE SCALE GENOMIC DNA]</scope>
    <source>
        <strain evidence="3">ATCC 21838 / DSM 41398 / FERM P-419 / JCM 4703 / NBRC 107858</strain>
    </source>
</reference>
<evidence type="ECO:0000313" key="3">
    <source>
        <dbReference type="Proteomes" id="UP000031523"/>
    </source>
</evidence>
<feature type="region of interest" description="Disordered" evidence="1">
    <location>
        <begin position="1"/>
        <end position="46"/>
    </location>
</feature>
<feature type="compositionally biased region" description="Gly residues" evidence="1">
    <location>
        <begin position="14"/>
        <end position="25"/>
    </location>
</feature>
<dbReference type="Proteomes" id="UP000031523">
    <property type="component" value="Chromosome"/>
</dbReference>
<accession>A0A0B5F175</accession>
<sequence length="46" mass="4582">MAVRGARHVRWVGMRGGGGDAGPGRGPRRQPVRARTVGGSGALSGG</sequence>
<dbReference type="AlphaFoldDB" id="A0A0B5F175"/>
<dbReference type="KEGG" id="sals:SLNWT_4270"/>